<dbReference type="Proteomes" id="UP000694546">
    <property type="component" value="Chromosome 16"/>
</dbReference>
<sequence>MLTWSVVCGPGINKSAPSAASHWRDEGGYSRPDQSNGNEYLYILIVISFYGVFLCGIMLGYLRSKRREKKRTNVFTRLIHEEEQREWGHQHHPQGGVVFEGRALSPLACALCLEQSSISSLCSSADVHFAIEEESDSAATEDSEEAPKGDRFHAGSSMLQGLH</sequence>
<dbReference type="OMA" id="YDDRGEW"/>
<feature type="region of interest" description="Disordered" evidence="6">
    <location>
        <begin position="134"/>
        <end position="163"/>
    </location>
</feature>
<accession>A0A8C4ZH75</accession>
<evidence type="ECO:0008006" key="10">
    <source>
        <dbReference type="Google" id="ProtNLM"/>
    </source>
</evidence>
<evidence type="ECO:0000256" key="6">
    <source>
        <dbReference type="SAM" id="MobiDB-lite"/>
    </source>
</evidence>
<keyword evidence="5 7" id="KW-0472">Membrane</keyword>
<keyword evidence="3 7" id="KW-0812">Transmembrane</keyword>
<evidence type="ECO:0000256" key="4">
    <source>
        <dbReference type="ARBA" id="ARBA00022989"/>
    </source>
</evidence>
<evidence type="ECO:0000256" key="1">
    <source>
        <dbReference type="ARBA" id="ARBA00004167"/>
    </source>
</evidence>
<evidence type="ECO:0000256" key="2">
    <source>
        <dbReference type="ARBA" id="ARBA00005688"/>
    </source>
</evidence>
<dbReference type="PRINTS" id="PR00168">
    <property type="entry name" value="KCNECHANNEL"/>
</dbReference>
<dbReference type="GO" id="GO:0044325">
    <property type="term" value="F:transmembrane transporter binding"/>
    <property type="evidence" value="ECO:0007669"/>
    <property type="project" value="TreeGrafter"/>
</dbReference>
<comment type="similarity">
    <text evidence="2">Belongs to the potassium channel KCNE family.</text>
</comment>
<feature type="compositionally biased region" description="Acidic residues" evidence="6">
    <location>
        <begin position="134"/>
        <end position="144"/>
    </location>
</feature>
<dbReference type="GO" id="GO:0005251">
    <property type="term" value="F:delayed rectifier potassium channel activity"/>
    <property type="evidence" value="ECO:0007669"/>
    <property type="project" value="TreeGrafter"/>
</dbReference>
<reference evidence="8" key="2">
    <citation type="submission" date="2025-09" db="UniProtKB">
        <authorList>
            <consortium name="Ensembl"/>
        </authorList>
    </citation>
    <scope>IDENTIFICATION</scope>
</reference>
<comment type="subcellular location">
    <subcellularLocation>
        <location evidence="1">Membrane</location>
        <topology evidence="1">Single-pass membrane protein</topology>
    </subcellularLocation>
</comment>
<organism evidence="8 9">
    <name type="scientific">Gadus morhua</name>
    <name type="common">Atlantic cod</name>
    <dbReference type="NCBI Taxonomy" id="8049"/>
    <lineage>
        <taxon>Eukaryota</taxon>
        <taxon>Metazoa</taxon>
        <taxon>Chordata</taxon>
        <taxon>Craniata</taxon>
        <taxon>Vertebrata</taxon>
        <taxon>Euteleostomi</taxon>
        <taxon>Actinopterygii</taxon>
        <taxon>Neopterygii</taxon>
        <taxon>Teleostei</taxon>
        <taxon>Neoteleostei</taxon>
        <taxon>Acanthomorphata</taxon>
        <taxon>Zeiogadaria</taxon>
        <taxon>Gadariae</taxon>
        <taxon>Gadiformes</taxon>
        <taxon>Gadoidei</taxon>
        <taxon>Gadidae</taxon>
        <taxon>Gadus</taxon>
    </lineage>
</organism>
<evidence type="ECO:0000256" key="3">
    <source>
        <dbReference type="ARBA" id="ARBA00022692"/>
    </source>
</evidence>
<dbReference type="GO" id="GO:0008076">
    <property type="term" value="C:voltage-gated potassium channel complex"/>
    <property type="evidence" value="ECO:0007669"/>
    <property type="project" value="TreeGrafter"/>
</dbReference>
<evidence type="ECO:0000256" key="7">
    <source>
        <dbReference type="SAM" id="Phobius"/>
    </source>
</evidence>
<proteinExistence type="inferred from homology"/>
<dbReference type="PANTHER" id="PTHR15282:SF9">
    <property type="entry name" value="POTASSIUM VOLTAGE-GATED CHANNEL SUBFAMILY E MEMBER 4"/>
    <property type="match status" value="1"/>
</dbReference>
<dbReference type="AlphaFoldDB" id="A0A8C4ZH75"/>
<keyword evidence="4 7" id="KW-1133">Transmembrane helix</keyword>
<name>A0A8C4ZH75_GADMO</name>
<evidence type="ECO:0000313" key="9">
    <source>
        <dbReference type="Proteomes" id="UP000694546"/>
    </source>
</evidence>
<dbReference type="GO" id="GO:1902282">
    <property type="term" value="F:voltage-gated potassium channel activity involved in ventricular cardiac muscle cell action potential repolarization"/>
    <property type="evidence" value="ECO:0007669"/>
    <property type="project" value="TreeGrafter"/>
</dbReference>
<dbReference type="Pfam" id="PF02060">
    <property type="entry name" value="ISK_Channel"/>
    <property type="match status" value="1"/>
</dbReference>
<reference evidence="8" key="1">
    <citation type="submission" date="2025-08" db="UniProtKB">
        <authorList>
            <consortium name="Ensembl"/>
        </authorList>
    </citation>
    <scope>IDENTIFICATION</scope>
</reference>
<dbReference type="GO" id="GO:0060307">
    <property type="term" value="P:regulation of ventricular cardiac muscle cell membrane repolarization"/>
    <property type="evidence" value="ECO:0007669"/>
    <property type="project" value="TreeGrafter"/>
</dbReference>
<dbReference type="GO" id="GO:0097623">
    <property type="term" value="P:potassium ion export across plasma membrane"/>
    <property type="evidence" value="ECO:0007669"/>
    <property type="project" value="TreeGrafter"/>
</dbReference>
<dbReference type="InterPro" id="IPR000369">
    <property type="entry name" value="K_chnl_KCNE"/>
</dbReference>
<dbReference type="GO" id="GO:0086091">
    <property type="term" value="P:regulation of heart rate by cardiac conduction"/>
    <property type="evidence" value="ECO:0007669"/>
    <property type="project" value="TreeGrafter"/>
</dbReference>
<dbReference type="GeneTree" id="ENSGT00390000013776"/>
<protein>
    <recommendedName>
        <fullName evidence="10">Potassium voltage-gated channel subfamily E member 4</fullName>
    </recommendedName>
</protein>
<dbReference type="Ensembl" id="ENSGMOT00000014284.2">
    <property type="protein sequence ID" value="ENSGMOP00000013922.2"/>
    <property type="gene ID" value="ENSGMOG00000013019.2"/>
</dbReference>
<dbReference type="PANTHER" id="PTHR15282">
    <property type="entry name" value="POTASSIUM VOLTAGE-GATED CHANNEL SUBFAMILY E MEMBER 1, 3"/>
    <property type="match status" value="1"/>
</dbReference>
<keyword evidence="9" id="KW-1185">Reference proteome</keyword>
<feature type="transmembrane region" description="Helical" evidence="7">
    <location>
        <begin position="40"/>
        <end position="62"/>
    </location>
</feature>
<evidence type="ECO:0000256" key="5">
    <source>
        <dbReference type="ARBA" id="ARBA00023136"/>
    </source>
</evidence>
<evidence type="ECO:0000313" key="8">
    <source>
        <dbReference type="Ensembl" id="ENSGMOP00000013922.2"/>
    </source>
</evidence>
<dbReference type="GO" id="GO:0015459">
    <property type="term" value="F:potassium channel regulator activity"/>
    <property type="evidence" value="ECO:0007669"/>
    <property type="project" value="TreeGrafter"/>
</dbReference>